<reference evidence="1 2" key="1">
    <citation type="journal article" date="2007" name="PLoS Genet.">
        <title>Patterns and implications of gene gain and loss in the evolution of Prochlorococcus.</title>
        <authorList>
            <person name="Kettler G.C."/>
            <person name="Martiny A.C."/>
            <person name="Huang K."/>
            <person name="Zucker J."/>
            <person name="Coleman M.L."/>
            <person name="Rodrigue S."/>
            <person name="Chen F."/>
            <person name="Lapidus A."/>
            <person name="Ferriera S."/>
            <person name="Johnson J."/>
            <person name="Steglich C."/>
            <person name="Church G.M."/>
            <person name="Richardson P."/>
            <person name="Chisholm S.W."/>
        </authorList>
    </citation>
    <scope>NUCLEOTIDE SEQUENCE [LARGE SCALE GENOMIC DNA]</scope>
    <source>
        <strain evidence="1 2">MIT 9303</strain>
    </source>
</reference>
<proteinExistence type="predicted"/>
<dbReference type="HOGENOM" id="CLU_3156617_0_0_3"/>
<dbReference type="KEGG" id="pmf:P9303_03331"/>
<dbReference type="Proteomes" id="UP000002274">
    <property type="component" value="Chromosome"/>
</dbReference>
<accession>A2C6H5</accession>
<protein>
    <submittedName>
        <fullName evidence="1">Uncharacterized protein</fullName>
    </submittedName>
</protein>
<sequence>MSRSDPLQINDAYECRYLEVGDGCSGSCYSGSRLGCIPATGGFALAQV</sequence>
<organism evidence="1 2">
    <name type="scientific">Prochlorococcus marinus (strain MIT 9303)</name>
    <dbReference type="NCBI Taxonomy" id="59922"/>
    <lineage>
        <taxon>Bacteria</taxon>
        <taxon>Bacillati</taxon>
        <taxon>Cyanobacteriota</taxon>
        <taxon>Cyanophyceae</taxon>
        <taxon>Synechococcales</taxon>
        <taxon>Prochlorococcaceae</taxon>
        <taxon>Prochlorococcus</taxon>
    </lineage>
</organism>
<evidence type="ECO:0000313" key="2">
    <source>
        <dbReference type="Proteomes" id="UP000002274"/>
    </source>
</evidence>
<dbReference type="STRING" id="59922.P9303_03331"/>
<dbReference type="AlphaFoldDB" id="A2C6H5"/>
<dbReference type="EMBL" id="CP000554">
    <property type="protein sequence ID" value="ABM77085.1"/>
    <property type="molecule type" value="Genomic_DNA"/>
</dbReference>
<name>A2C6H5_PROM3</name>
<gene>
    <name evidence="1" type="ordered locus">P9303_03331</name>
</gene>
<evidence type="ECO:0000313" key="1">
    <source>
        <dbReference type="EMBL" id="ABM77085.1"/>
    </source>
</evidence>